<feature type="domain" description="PilZ" evidence="1">
    <location>
        <begin position="12"/>
        <end position="90"/>
    </location>
</feature>
<sequence length="109" mass="11787">MPAPPPAVNDPLRASVRFPLQLPVQLHAGEAVVAATTVDVSATGMLFTSEDVLEVGTELDWELLLPAEAMGTAADISVLCHGRVVWVQHEPPTRMAVMIDQYRMKENAP</sequence>
<dbReference type="InterPro" id="IPR009875">
    <property type="entry name" value="PilZ_domain"/>
</dbReference>
<name>A0ABW9KKS2_9BACT</name>
<accession>A0ABW9KKS2</accession>
<dbReference type="Pfam" id="PF07238">
    <property type="entry name" value="PilZ"/>
    <property type="match status" value="1"/>
</dbReference>
<evidence type="ECO:0000313" key="2">
    <source>
        <dbReference type="EMBL" id="MFN2976386.1"/>
    </source>
</evidence>
<comment type="caution">
    <text evidence="2">The sequence shown here is derived from an EMBL/GenBank/DDBJ whole genome shotgun (WGS) entry which is preliminary data.</text>
</comment>
<evidence type="ECO:0000259" key="1">
    <source>
        <dbReference type="Pfam" id="PF07238"/>
    </source>
</evidence>
<dbReference type="Proteomes" id="UP001634747">
    <property type="component" value="Unassembled WGS sequence"/>
</dbReference>
<proteinExistence type="predicted"/>
<reference evidence="2 3" key="1">
    <citation type="submission" date="2024-12" db="EMBL/GenBank/DDBJ databases">
        <authorList>
            <person name="Lee Y."/>
        </authorList>
    </citation>
    <scope>NUCLEOTIDE SEQUENCE [LARGE SCALE GENOMIC DNA]</scope>
    <source>
        <strain evidence="2 3">03SUJ4</strain>
    </source>
</reference>
<gene>
    <name evidence="2" type="ORF">ACK2TP_11490</name>
</gene>
<dbReference type="Gene3D" id="2.40.10.220">
    <property type="entry name" value="predicted glycosyltransferase like domains"/>
    <property type="match status" value="1"/>
</dbReference>
<organism evidence="2 3">
    <name type="scientific">Terriglobus aquaticus</name>
    <dbReference type="NCBI Taxonomy" id="940139"/>
    <lineage>
        <taxon>Bacteria</taxon>
        <taxon>Pseudomonadati</taxon>
        <taxon>Acidobacteriota</taxon>
        <taxon>Terriglobia</taxon>
        <taxon>Terriglobales</taxon>
        <taxon>Acidobacteriaceae</taxon>
        <taxon>Terriglobus</taxon>
    </lineage>
</organism>
<dbReference type="EMBL" id="JBJYXY010000001">
    <property type="protein sequence ID" value="MFN2976386.1"/>
    <property type="molecule type" value="Genomic_DNA"/>
</dbReference>
<keyword evidence="3" id="KW-1185">Reference proteome</keyword>
<evidence type="ECO:0000313" key="3">
    <source>
        <dbReference type="Proteomes" id="UP001634747"/>
    </source>
</evidence>
<dbReference type="SUPFAM" id="SSF141371">
    <property type="entry name" value="PilZ domain-like"/>
    <property type="match status" value="1"/>
</dbReference>
<protein>
    <submittedName>
        <fullName evidence="2">PilZ domain-containing protein</fullName>
    </submittedName>
</protein>
<dbReference type="RefSeq" id="WP_263412134.1">
    <property type="nucleotide sequence ID" value="NZ_BAABBH010000001.1"/>
</dbReference>